<name>A0A8H7YYR4_AJECA</name>
<reference evidence="2 3" key="1">
    <citation type="submission" date="2021-01" db="EMBL/GenBank/DDBJ databases">
        <title>Chromosome-level genome assembly of a human fungal pathogen reveals clustering of transcriptionally co-regulated genes.</title>
        <authorList>
            <person name="Voorhies M."/>
            <person name="Cohen S."/>
            <person name="Shea T.P."/>
            <person name="Petrus S."/>
            <person name="Munoz J.F."/>
            <person name="Poplawski S."/>
            <person name="Goldman W.E."/>
            <person name="Michael T."/>
            <person name="Cuomo C.A."/>
            <person name="Sil A."/>
            <person name="Beyhan S."/>
        </authorList>
    </citation>
    <scope>NUCLEOTIDE SEQUENCE [LARGE SCALE GENOMIC DNA]</scope>
    <source>
        <strain evidence="2 3">G184AR</strain>
    </source>
</reference>
<dbReference type="Proteomes" id="UP000670092">
    <property type="component" value="Unassembled WGS sequence"/>
</dbReference>
<accession>A0A8H7YYR4</accession>
<feature type="region of interest" description="Disordered" evidence="1">
    <location>
        <begin position="45"/>
        <end position="67"/>
    </location>
</feature>
<gene>
    <name evidence="2" type="ORF">I7I52_09923</name>
</gene>
<evidence type="ECO:0000256" key="1">
    <source>
        <dbReference type="SAM" id="MobiDB-lite"/>
    </source>
</evidence>
<dbReference type="EMBL" id="JAEVHI010000002">
    <property type="protein sequence ID" value="KAG5299561.1"/>
    <property type="molecule type" value="Genomic_DNA"/>
</dbReference>
<evidence type="ECO:0000313" key="2">
    <source>
        <dbReference type="EMBL" id="KAG5299561.1"/>
    </source>
</evidence>
<dbReference type="OrthoDB" id="10559779at2759"/>
<dbReference type="VEuPathDB" id="FungiDB:I7I52_09923"/>
<protein>
    <submittedName>
        <fullName evidence="2">Uncharacterized protein</fullName>
    </submittedName>
</protein>
<comment type="caution">
    <text evidence="2">The sequence shown here is derived from an EMBL/GenBank/DDBJ whole genome shotgun (WGS) entry which is preliminary data.</text>
</comment>
<sequence length="67" mass="7687">MFLYSIIAPWQSTIIEVPQPKTPLPPSLFYKAVWRFQDHAEMNFTPRFPGAKSRDGSANRTQATPIH</sequence>
<feature type="compositionally biased region" description="Polar residues" evidence="1">
    <location>
        <begin position="58"/>
        <end position="67"/>
    </location>
</feature>
<dbReference type="AlphaFoldDB" id="A0A8H7YYR4"/>
<evidence type="ECO:0000313" key="3">
    <source>
        <dbReference type="Proteomes" id="UP000670092"/>
    </source>
</evidence>
<proteinExistence type="predicted"/>
<organism evidence="2 3">
    <name type="scientific">Ajellomyces capsulatus</name>
    <name type="common">Darling's disease fungus</name>
    <name type="synonym">Histoplasma capsulatum</name>
    <dbReference type="NCBI Taxonomy" id="5037"/>
    <lineage>
        <taxon>Eukaryota</taxon>
        <taxon>Fungi</taxon>
        <taxon>Dikarya</taxon>
        <taxon>Ascomycota</taxon>
        <taxon>Pezizomycotina</taxon>
        <taxon>Eurotiomycetes</taxon>
        <taxon>Eurotiomycetidae</taxon>
        <taxon>Onygenales</taxon>
        <taxon>Ajellomycetaceae</taxon>
        <taxon>Histoplasma</taxon>
    </lineage>
</organism>